<evidence type="ECO:0008006" key="3">
    <source>
        <dbReference type="Google" id="ProtNLM"/>
    </source>
</evidence>
<evidence type="ECO:0000313" key="2">
    <source>
        <dbReference type="Proteomes" id="UP001160148"/>
    </source>
</evidence>
<dbReference type="EMBL" id="CARXXK010000003">
    <property type="protein sequence ID" value="CAI6360437.1"/>
    <property type="molecule type" value="Genomic_DNA"/>
</dbReference>
<dbReference type="Pfam" id="PF13920">
    <property type="entry name" value="zf-C3HC4_3"/>
    <property type="match status" value="1"/>
</dbReference>
<evidence type="ECO:0000313" key="1">
    <source>
        <dbReference type="EMBL" id="CAI6360437.1"/>
    </source>
</evidence>
<sequence length="105" mass="12550">MFSNLENEEDYYTPKDRDPDMIVMMEHEARQRHLDMNNIPFVRIPPVLHSLENQHQLCIICTVEERTYAFIPCGHKIICEDFLNRLEPKRCSLCNDYFTGSLRIF</sequence>
<dbReference type="Gene3D" id="3.30.40.10">
    <property type="entry name" value="Zinc/RING finger domain, C3HC4 (zinc finger)"/>
    <property type="match status" value="1"/>
</dbReference>
<dbReference type="Proteomes" id="UP001160148">
    <property type="component" value="Unassembled WGS sequence"/>
</dbReference>
<gene>
    <name evidence="1" type="ORF">MEUPH1_LOCUS15738</name>
</gene>
<name>A0AAV0WY13_9HEMI</name>
<organism evidence="1 2">
    <name type="scientific">Macrosiphum euphorbiae</name>
    <name type="common">potato aphid</name>
    <dbReference type="NCBI Taxonomy" id="13131"/>
    <lineage>
        <taxon>Eukaryota</taxon>
        <taxon>Metazoa</taxon>
        <taxon>Ecdysozoa</taxon>
        <taxon>Arthropoda</taxon>
        <taxon>Hexapoda</taxon>
        <taxon>Insecta</taxon>
        <taxon>Pterygota</taxon>
        <taxon>Neoptera</taxon>
        <taxon>Paraneoptera</taxon>
        <taxon>Hemiptera</taxon>
        <taxon>Sternorrhyncha</taxon>
        <taxon>Aphidomorpha</taxon>
        <taxon>Aphidoidea</taxon>
        <taxon>Aphididae</taxon>
        <taxon>Macrosiphini</taxon>
        <taxon>Macrosiphum</taxon>
    </lineage>
</organism>
<keyword evidence="2" id="KW-1185">Reference proteome</keyword>
<reference evidence="1 2" key="1">
    <citation type="submission" date="2023-01" db="EMBL/GenBank/DDBJ databases">
        <authorList>
            <person name="Whitehead M."/>
        </authorList>
    </citation>
    <scope>NUCLEOTIDE SEQUENCE [LARGE SCALE GENOMIC DNA]</scope>
</reference>
<protein>
    <recommendedName>
        <fullName evidence="3">RING-type domain-containing protein</fullName>
    </recommendedName>
</protein>
<proteinExistence type="predicted"/>
<dbReference type="InterPro" id="IPR013083">
    <property type="entry name" value="Znf_RING/FYVE/PHD"/>
</dbReference>
<comment type="caution">
    <text evidence="1">The sequence shown here is derived from an EMBL/GenBank/DDBJ whole genome shotgun (WGS) entry which is preliminary data.</text>
</comment>
<accession>A0AAV0WY13</accession>
<dbReference type="AlphaFoldDB" id="A0AAV0WY13"/>